<dbReference type="EMBL" id="CAFZ01000104">
    <property type="protein sequence ID" value="CCA71039.1"/>
    <property type="molecule type" value="Genomic_DNA"/>
</dbReference>
<dbReference type="PANTHER" id="PTHR31252">
    <property type="entry name" value="DUF4419 DOMAIN-CONTAINING PROTEIN"/>
    <property type="match status" value="1"/>
</dbReference>
<dbReference type="Proteomes" id="UP000007148">
    <property type="component" value="Unassembled WGS sequence"/>
</dbReference>
<sequence length="225" mass="25212">MTTSNDKITCSVIMISTLKTYFGCGCNFWCGIPSITLEGEQEDNIAILRRLDKLEEFGNKPKFVSAFDAVKTESGVDLRFWSRICHIEPFGSGSSHLSGWITVFTIWNRRGEGQAHDLKTIEAELSEQEQKYLEEYTKDRSRFKSYESLPPLSLDGLRYSKLDTSYISNGSCDIDITIKGKSKIPCKLVAGHVAAAASETAGLQNTLRPAPPWFMFTKEKTETEA</sequence>
<dbReference type="InParanoid" id="G4TI96"/>
<dbReference type="HOGENOM" id="CLU_037155_1_0_1"/>
<dbReference type="Pfam" id="PF14388">
    <property type="entry name" value="DUF4419"/>
    <property type="match status" value="1"/>
</dbReference>
<dbReference type="OrthoDB" id="9978173at2759"/>
<keyword evidence="2" id="KW-1185">Reference proteome</keyword>
<reference evidence="1 2" key="1">
    <citation type="journal article" date="2011" name="PLoS Pathog.">
        <title>Endophytic Life Strategies Decoded by Genome and Transcriptome Analyses of the Mutualistic Root Symbiont Piriformospora indica.</title>
        <authorList>
            <person name="Zuccaro A."/>
            <person name="Lahrmann U."/>
            <person name="Guldener U."/>
            <person name="Langen G."/>
            <person name="Pfiffi S."/>
            <person name="Biedenkopf D."/>
            <person name="Wong P."/>
            <person name="Samans B."/>
            <person name="Grimm C."/>
            <person name="Basiewicz M."/>
            <person name="Murat C."/>
            <person name="Martin F."/>
            <person name="Kogel K.H."/>
        </authorList>
    </citation>
    <scope>NUCLEOTIDE SEQUENCE [LARGE SCALE GENOMIC DNA]</scope>
    <source>
        <strain evidence="1 2">DSM 11827</strain>
    </source>
</reference>
<dbReference type="PANTHER" id="PTHR31252:SF11">
    <property type="entry name" value="DUF4419 DOMAIN-CONTAINING PROTEIN"/>
    <property type="match status" value="1"/>
</dbReference>
<organism evidence="1 2">
    <name type="scientific">Serendipita indica (strain DSM 11827)</name>
    <name type="common">Root endophyte fungus</name>
    <name type="synonym">Piriformospora indica</name>
    <dbReference type="NCBI Taxonomy" id="1109443"/>
    <lineage>
        <taxon>Eukaryota</taxon>
        <taxon>Fungi</taxon>
        <taxon>Dikarya</taxon>
        <taxon>Basidiomycota</taxon>
        <taxon>Agaricomycotina</taxon>
        <taxon>Agaricomycetes</taxon>
        <taxon>Sebacinales</taxon>
        <taxon>Serendipitaceae</taxon>
        <taxon>Serendipita</taxon>
    </lineage>
</organism>
<accession>G4TI96</accession>
<protein>
    <submittedName>
        <fullName evidence="1">Uncharacterized protein</fullName>
    </submittedName>
</protein>
<gene>
    <name evidence="1" type="ORF">PIIN_04974</name>
</gene>
<name>G4TI96_SERID</name>
<dbReference type="eggNOG" id="ENOG502RPX4">
    <property type="taxonomic scope" value="Eukaryota"/>
</dbReference>
<dbReference type="InterPro" id="IPR025533">
    <property type="entry name" value="DUF4419"/>
</dbReference>
<evidence type="ECO:0000313" key="2">
    <source>
        <dbReference type="Proteomes" id="UP000007148"/>
    </source>
</evidence>
<evidence type="ECO:0000313" key="1">
    <source>
        <dbReference type="EMBL" id="CCA71039.1"/>
    </source>
</evidence>
<dbReference type="OMA" id="RICHIEP"/>
<proteinExistence type="predicted"/>
<comment type="caution">
    <text evidence="1">The sequence shown here is derived from an EMBL/GenBank/DDBJ whole genome shotgun (WGS) entry which is preliminary data.</text>
</comment>
<dbReference type="STRING" id="1109443.G4TI96"/>
<dbReference type="AlphaFoldDB" id="G4TI96"/>